<protein>
    <submittedName>
        <fullName evidence="2">Sigma-70 family RNA polymerase sigma factor</fullName>
    </submittedName>
</protein>
<dbReference type="GO" id="GO:0006352">
    <property type="term" value="P:DNA-templated transcription initiation"/>
    <property type="evidence" value="ECO:0007669"/>
    <property type="project" value="InterPro"/>
</dbReference>
<dbReference type="InterPro" id="IPR013324">
    <property type="entry name" value="RNA_pol_sigma_r3/r4-like"/>
</dbReference>
<evidence type="ECO:0000313" key="2">
    <source>
        <dbReference type="EMBL" id="TDM03586.1"/>
    </source>
</evidence>
<dbReference type="SUPFAM" id="SSF88659">
    <property type="entry name" value="Sigma3 and sigma4 domains of RNA polymerase sigma factors"/>
    <property type="match status" value="1"/>
</dbReference>
<dbReference type="GO" id="GO:0003677">
    <property type="term" value="F:DNA binding"/>
    <property type="evidence" value="ECO:0007669"/>
    <property type="project" value="InterPro"/>
</dbReference>
<dbReference type="Gene3D" id="1.20.140.160">
    <property type="match status" value="1"/>
</dbReference>
<proteinExistence type="predicted"/>
<dbReference type="InterPro" id="IPR013249">
    <property type="entry name" value="RNA_pol_sigma70_r4_t2"/>
</dbReference>
<dbReference type="EMBL" id="SCWE01000001">
    <property type="protein sequence ID" value="TDM03586.1"/>
    <property type="molecule type" value="Genomic_DNA"/>
</dbReference>
<accession>A0A4R6BNX4</accession>
<dbReference type="OrthoDB" id="2454082at2"/>
<dbReference type="Proteomes" id="UP000295328">
    <property type="component" value="Unassembled WGS sequence"/>
</dbReference>
<evidence type="ECO:0000313" key="3">
    <source>
        <dbReference type="Proteomes" id="UP000295328"/>
    </source>
</evidence>
<dbReference type="Pfam" id="PF08281">
    <property type="entry name" value="Sigma70_r4_2"/>
    <property type="match status" value="1"/>
</dbReference>
<name>A0A4R6BNX4_9STAP</name>
<dbReference type="AlphaFoldDB" id="A0A4R6BNX4"/>
<feature type="domain" description="RNA polymerase sigma factor 70 region 4 type 2" evidence="1">
    <location>
        <begin position="10"/>
        <end position="59"/>
    </location>
</feature>
<evidence type="ECO:0000259" key="1">
    <source>
        <dbReference type="Pfam" id="PF08281"/>
    </source>
</evidence>
<gene>
    <name evidence="2" type="ORF">ERX37_04840</name>
</gene>
<sequence length="66" mass="7831">MEVLEAQKTKIIQFIEKLPDLDNKIIKLRYIDNMPLKEIASELGYSEQYIRNKHSQVKKLIKMVNV</sequence>
<dbReference type="RefSeq" id="WP_133429680.1">
    <property type="nucleotide sequence ID" value="NZ_BMCC01000001.1"/>
</dbReference>
<organism evidence="2 3">
    <name type="scientific">Macrococcus hajekii</name>
    <dbReference type="NCBI Taxonomy" id="198482"/>
    <lineage>
        <taxon>Bacteria</taxon>
        <taxon>Bacillati</taxon>
        <taxon>Bacillota</taxon>
        <taxon>Bacilli</taxon>
        <taxon>Bacillales</taxon>
        <taxon>Staphylococcaceae</taxon>
        <taxon>Macrococcus</taxon>
    </lineage>
</organism>
<reference evidence="2 3" key="1">
    <citation type="submission" date="2019-01" db="EMBL/GenBank/DDBJ databases">
        <title>Draft genome sequences of the type strains of six Macrococcus species.</title>
        <authorList>
            <person name="Mazhar S."/>
            <person name="Altermann E."/>
            <person name="Hill C."/>
            <person name="Mcauliffe O."/>
        </authorList>
    </citation>
    <scope>NUCLEOTIDE SEQUENCE [LARGE SCALE GENOMIC DNA]</scope>
    <source>
        <strain evidence="2 3">CCM4809</strain>
    </source>
</reference>
<keyword evidence="3" id="KW-1185">Reference proteome</keyword>
<comment type="caution">
    <text evidence="2">The sequence shown here is derived from an EMBL/GenBank/DDBJ whole genome shotgun (WGS) entry which is preliminary data.</text>
</comment>
<dbReference type="GO" id="GO:0016987">
    <property type="term" value="F:sigma factor activity"/>
    <property type="evidence" value="ECO:0007669"/>
    <property type="project" value="InterPro"/>
</dbReference>